<proteinExistence type="predicted"/>
<protein>
    <submittedName>
        <fullName evidence="1">Uncharacterized protein</fullName>
    </submittedName>
</protein>
<organism evidence="1">
    <name type="scientific">viral metagenome</name>
    <dbReference type="NCBI Taxonomy" id="1070528"/>
    <lineage>
        <taxon>unclassified sequences</taxon>
        <taxon>metagenomes</taxon>
        <taxon>organismal metagenomes</taxon>
    </lineage>
</organism>
<dbReference type="AlphaFoldDB" id="A0A6C0BUZ5"/>
<dbReference type="EMBL" id="MN739253">
    <property type="protein sequence ID" value="QHS95591.1"/>
    <property type="molecule type" value="Genomic_DNA"/>
</dbReference>
<reference evidence="1" key="1">
    <citation type="journal article" date="2020" name="Nature">
        <title>Giant virus diversity and host interactions through global metagenomics.</title>
        <authorList>
            <person name="Schulz F."/>
            <person name="Roux S."/>
            <person name="Paez-Espino D."/>
            <person name="Jungbluth S."/>
            <person name="Walsh D.A."/>
            <person name="Denef V.J."/>
            <person name="McMahon K.D."/>
            <person name="Konstantinidis K.T."/>
            <person name="Eloe-Fadrosh E.A."/>
            <person name="Kyrpides N.C."/>
            <person name="Woyke T."/>
        </authorList>
    </citation>
    <scope>NUCLEOTIDE SEQUENCE</scope>
    <source>
        <strain evidence="1">GVMAG-M-3300018868-6</strain>
    </source>
</reference>
<evidence type="ECO:0000313" key="1">
    <source>
        <dbReference type="EMBL" id="QHS95591.1"/>
    </source>
</evidence>
<sequence>MSINKKASLVAKLRNTCPLNEHSHRVYEQRVFTTNNLKLVLKSDDVGYRFKIRGLFIPRELEYSQDAAAEIWIDGFKVSSIPMRLISALNNALNYTDFSFDVFFCDSIYLHLICLCELRFVNMPKEITEVEVLFDGCWLSNKELMRMNDSNFDHFFKQVMLPGKLVPNNLSIQNVLVCENKANIKSVTYDCYSKSDSSHVSVFDYDERLVDVYGVSVNDKITAFSMNPGKPWDCHYPEGNLNICQFENENLVIERKRDDASQFDVYLLATNQLHYEKGMASVKHL</sequence>
<name>A0A6C0BUZ5_9ZZZZ</name>
<accession>A0A6C0BUZ5</accession>